<dbReference type="RefSeq" id="WP_335737970.1">
    <property type="nucleotide sequence ID" value="NZ_JALAAR010000039.1"/>
</dbReference>
<dbReference type="Pfam" id="PF25023">
    <property type="entry name" value="TEN_YD-shell"/>
    <property type="match status" value="1"/>
</dbReference>
<dbReference type="InterPro" id="IPR056823">
    <property type="entry name" value="TEN-like_YD-shell"/>
</dbReference>
<evidence type="ECO:0000256" key="2">
    <source>
        <dbReference type="SAM" id="Phobius"/>
    </source>
</evidence>
<feature type="domain" description="Teneurin-like YD-shell" evidence="3">
    <location>
        <begin position="49"/>
        <end position="161"/>
    </location>
</feature>
<protein>
    <submittedName>
        <fullName evidence="4">RHS repeat-associated core domain-containing protein</fullName>
    </submittedName>
</protein>
<keyword evidence="1" id="KW-0677">Repeat</keyword>
<dbReference type="PANTHER" id="PTHR32305">
    <property type="match status" value="1"/>
</dbReference>
<evidence type="ECO:0000259" key="3">
    <source>
        <dbReference type="Pfam" id="PF25023"/>
    </source>
</evidence>
<keyword evidence="5" id="KW-1185">Reference proteome</keyword>
<evidence type="ECO:0000256" key="1">
    <source>
        <dbReference type="ARBA" id="ARBA00022737"/>
    </source>
</evidence>
<evidence type="ECO:0000313" key="4">
    <source>
        <dbReference type="EMBL" id="MEH8019593.1"/>
    </source>
</evidence>
<dbReference type="Gene3D" id="2.180.10.10">
    <property type="entry name" value="RHS repeat-associated core"/>
    <property type="match status" value="1"/>
</dbReference>
<dbReference type="Proteomes" id="UP001375382">
    <property type="component" value="Unassembled WGS sequence"/>
</dbReference>
<keyword evidence="2" id="KW-1133">Transmembrane helix</keyword>
<dbReference type="InterPro" id="IPR050708">
    <property type="entry name" value="T6SS_VgrG/RHS"/>
</dbReference>
<sequence>MVKRHVTEQGSTKTIFQHGGVELIKEGSSTTIRRNIGNALVERSGNSITTRYVYTDHLGSVDVITDDKGLIEQKLSFDAFGKRRMVFTPSHQPVALTLAAILNRTHRGFTGHLQVDHASIIHMGGRIYDSHIGRFLQADPFVQAPSNSQSHNRYSYVLNNPLSYTDPSGYFWSKLKQWAGVIIGVVVSIYCLACGASILNAALTGAAIGAGMAALNGGNIIKGALIGAFSGAAFYQIGANFNANSGFWAEGGLAHIGAHGLTGGVTSVLQGGKFGHGFISAGLSKAVNINKIFGTAGKDAPLRIVSAAVIGGSISKISGGKFSNGATTAAFAQLFNAERRNRIDEAMAKADEEIAAQAGSWKTEDDAAKAFAKATASISAELNVEMGATIYNRDGVIGISKVYTDYKRGWVTPRDLDDNATALIHTHGRPSTADLEFSPEDYEYFINKSIELGRPISGYLALPGRYGVHKFNTAGYLSTPEAYRGTSLHCSNISNASLSCYGSGGY</sequence>
<organism evidence="4 5">
    <name type="scientific">Rheinheimera muenzenbergensis</name>
    <dbReference type="NCBI Taxonomy" id="1193628"/>
    <lineage>
        <taxon>Bacteria</taxon>
        <taxon>Pseudomonadati</taxon>
        <taxon>Pseudomonadota</taxon>
        <taxon>Gammaproteobacteria</taxon>
        <taxon>Chromatiales</taxon>
        <taxon>Chromatiaceae</taxon>
        <taxon>Rheinheimera</taxon>
    </lineage>
</organism>
<gene>
    <name evidence="4" type="ORF">MN202_20370</name>
</gene>
<evidence type="ECO:0000313" key="5">
    <source>
        <dbReference type="Proteomes" id="UP001375382"/>
    </source>
</evidence>
<name>A0ABU8CCF4_9GAMM</name>
<dbReference type="EMBL" id="JALAAR010000039">
    <property type="protein sequence ID" value="MEH8019593.1"/>
    <property type="molecule type" value="Genomic_DNA"/>
</dbReference>
<reference evidence="4 5" key="1">
    <citation type="journal article" date="2023" name="Ecotoxicol. Environ. Saf.">
        <title>Mercury remediation potential of mercury-resistant strain Rheinheimera metallidurans sp. nov. isolated from a municipal waste dumping site.</title>
        <authorList>
            <person name="Yadav V."/>
            <person name="Manjhi A."/>
            <person name="Vadakedath N."/>
        </authorList>
    </citation>
    <scope>NUCLEOTIDE SEQUENCE [LARGE SCALE GENOMIC DNA]</scope>
    <source>
        <strain evidence="4 5">E-49</strain>
    </source>
</reference>
<proteinExistence type="predicted"/>
<dbReference type="InterPro" id="IPR022385">
    <property type="entry name" value="Rhs_assc_core"/>
</dbReference>
<keyword evidence="2" id="KW-0812">Transmembrane</keyword>
<dbReference type="NCBIfam" id="TIGR03696">
    <property type="entry name" value="Rhs_assc_core"/>
    <property type="match status" value="1"/>
</dbReference>
<comment type="caution">
    <text evidence="4">The sequence shown here is derived from an EMBL/GenBank/DDBJ whole genome shotgun (WGS) entry which is preliminary data.</text>
</comment>
<feature type="transmembrane region" description="Helical" evidence="2">
    <location>
        <begin position="178"/>
        <end position="199"/>
    </location>
</feature>
<dbReference type="PANTHER" id="PTHR32305:SF15">
    <property type="entry name" value="PROTEIN RHSA-RELATED"/>
    <property type="match status" value="1"/>
</dbReference>
<accession>A0ABU8CCF4</accession>
<keyword evidence="2" id="KW-0472">Membrane</keyword>